<keyword evidence="2" id="KW-1185">Reference proteome</keyword>
<dbReference type="Proteomes" id="UP000887565">
    <property type="component" value="Unplaced"/>
</dbReference>
<evidence type="ECO:0000313" key="3">
    <source>
        <dbReference type="WBParaSite" id="nRc.2.0.1.t29198-RA"/>
    </source>
</evidence>
<dbReference type="WBParaSite" id="nRc.2.0.1.t29198-RA">
    <property type="protein sequence ID" value="nRc.2.0.1.t29198-RA"/>
    <property type="gene ID" value="nRc.2.0.1.g29198"/>
</dbReference>
<proteinExistence type="predicted"/>
<dbReference type="AlphaFoldDB" id="A0A915JSV5"/>
<feature type="region of interest" description="Disordered" evidence="1">
    <location>
        <begin position="1"/>
        <end position="50"/>
    </location>
</feature>
<feature type="compositionally biased region" description="Polar residues" evidence="1">
    <location>
        <begin position="29"/>
        <end position="46"/>
    </location>
</feature>
<evidence type="ECO:0000313" key="2">
    <source>
        <dbReference type="Proteomes" id="UP000887565"/>
    </source>
</evidence>
<evidence type="ECO:0000256" key="1">
    <source>
        <dbReference type="SAM" id="MobiDB-lite"/>
    </source>
</evidence>
<sequence length="65" mass="7295">METLPPAKETQPFTTEAQQDAAIRRSASKDQQSAGEAQTSEGNESSFLFRLFKERNENQKSIFVS</sequence>
<protein>
    <submittedName>
        <fullName evidence="3">Uncharacterized protein</fullName>
    </submittedName>
</protein>
<name>A0A915JSV5_ROMCU</name>
<organism evidence="2 3">
    <name type="scientific">Romanomermis culicivorax</name>
    <name type="common">Nematode worm</name>
    <dbReference type="NCBI Taxonomy" id="13658"/>
    <lineage>
        <taxon>Eukaryota</taxon>
        <taxon>Metazoa</taxon>
        <taxon>Ecdysozoa</taxon>
        <taxon>Nematoda</taxon>
        <taxon>Enoplea</taxon>
        <taxon>Dorylaimia</taxon>
        <taxon>Mermithida</taxon>
        <taxon>Mermithoidea</taxon>
        <taxon>Mermithidae</taxon>
        <taxon>Romanomermis</taxon>
    </lineage>
</organism>
<accession>A0A915JSV5</accession>
<reference evidence="3" key="1">
    <citation type="submission" date="2022-11" db="UniProtKB">
        <authorList>
            <consortium name="WormBaseParasite"/>
        </authorList>
    </citation>
    <scope>IDENTIFICATION</scope>
</reference>